<feature type="transmembrane region" description="Helical" evidence="9">
    <location>
        <begin position="103"/>
        <end position="121"/>
    </location>
</feature>
<evidence type="ECO:0000313" key="11">
    <source>
        <dbReference type="EMBL" id="QDU87769.1"/>
    </source>
</evidence>
<dbReference type="InterPro" id="IPR001872">
    <property type="entry name" value="Peptidase_A8"/>
</dbReference>
<evidence type="ECO:0000313" key="12">
    <source>
        <dbReference type="Proteomes" id="UP000317429"/>
    </source>
</evidence>
<dbReference type="UniPathway" id="UPA00665"/>
<dbReference type="KEGG" id="pnd:Pla175_11350"/>
<evidence type="ECO:0000256" key="5">
    <source>
        <dbReference type="ARBA" id="ARBA00022750"/>
    </source>
</evidence>
<dbReference type="HAMAP" id="MF_00161">
    <property type="entry name" value="LspA"/>
    <property type="match status" value="1"/>
</dbReference>
<feature type="active site" evidence="9">
    <location>
        <position position="171"/>
    </location>
</feature>
<protein>
    <recommendedName>
        <fullName evidence="9">Lipoprotein signal peptidase</fullName>
        <ecNumber evidence="9">3.4.23.36</ecNumber>
    </recommendedName>
    <alternativeName>
        <fullName evidence="9">Prolipoprotein signal peptidase</fullName>
    </alternativeName>
    <alternativeName>
        <fullName evidence="9">Signal peptidase II</fullName>
        <shortName evidence="9">SPase II</shortName>
    </alternativeName>
</protein>
<sequence>MVSTDAPTPTRIPASRYVVFATLAAAGCAIDLATKHWAFAQPSLAGGAILWWIDGIAGVQRSLNEGALFGMGQGATPWFAALSALAAVAIPIWLFGLRVALDLWMTVALGLVMGGVLGNLYDRVGMPGLVWGVDWPHEPRHQIGEPIYAVRDWVLWQASDRWRWPNFNIADALLVVGAGMLVLRASFPGQEAAPESPSPNPQ</sequence>
<evidence type="ECO:0000256" key="7">
    <source>
        <dbReference type="ARBA" id="ARBA00022989"/>
    </source>
</evidence>
<keyword evidence="2 9" id="KW-1003">Cell membrane</keyword>
<dbReference type="GO" id="GO:0006508">
    <property type="term" value="P:proteolysis"/>
    <property type="evidence" value="ECO:0007669"/>
    <property type="project" value="UniProtKB-KW"/>
</dbReference>
<keyword evidence="11" id="KW-0449">Lipoprotein</keyword>
<dbReference type="AlphaFoldDB" id="A0A518D8G0"/>
<name>A0A518D8G0_9BACT</name>
<keyword evidence="8 9" id="KW-0472">Membrane</keyword>
<gene>
    <name evidence="9" type="primary">lspA</name>
    <name evidence="11" type="ORF">Pla175_11350</name>
</gene>
<dbReference type="EMBL" id="CP036291">
    <property type="protein sequence ID" value="QDU87769.1"/>
    <property type="molecule type" value="Genomic_DNA"/>
</dbReference>
<evidence type="ECO:0000256" key="9">
    <source>
        <dbReference type="HAMAP-Rule" id="MF_00161"/>
    </source>
</evidence>
<keyword evidence="3 9" id="KW-0645">Protease</keyword>
<dbReference type="PRINTS" id="PR00781">
    <property type="entry name" value="LIPOSIGPTASE"/>
</dbReference>
<evidence type="ECO:0000256" key="1">
    <source>
        <dbReference type="ARBA" id="ARBA00006139"/>
    </source>
</evidence>
<feature type="transmembrane region" description="Helical" evidence="9">
    <location>
        <begin position="75"/>
        <end position="96"/>
    </location>
</feature>
<evidence type="ECO:0000256" key="3">
    <source>
        <dbReference type="ARBA" id="ARBA00022670"/>
    </source>
</evidence>
<comment type="catalytic activity">
    <reaction evidence="9">
        <text>Release of signal peptides from bacterial membrane prolipoproteins. Hydrolyzes -Xaa-Yaa-Zaa-|-(S,diacylglyceryl)Cys-, in which Xaa is hydrophobic (preferably Leu), and Yaa (Ala or Ser) and Zaa (Gly or Ala) have small, neutral side chains.</text>
        <dbReference type="EC" id="3.4.23.36"/>
    </reaction>
</comment>
<evidence type="ECO:0000256" key="6">
    <source>
        <dbReference type="ARBA" id="ARBA00022801"/>
    </source>
</evidence>
<accession>A0A518D8G0</accession>
<dbReference type="GO" id="GO:0005886">
    <property type="term" value="C:plasma membrane"/>
    <property type="evidence" value="ECO:0007669"/>
    <property type="project" value="UniProtKB-SubCell"/>
</dbReference>
<comment type="function">
    <text evidence="9">This protein specifically catalyzes the removal of signal peptides from prolipoproteins.</text>
</comment>
<keyword evidence="7 9" id="KW-1133">Transmembrane helix</keyword>
<organism evidence="11 12">
    <name type="scientific">Pirellulimonas nuda</name>
    <dbReference type="NCBI Taxonomy" id="2528009"/>
    <lineage>
        <taxon>Bacteria</taxon>
        <taxon>Pseudomonadati</taxon>
        <taxon>Planctomycetota</taxon>
        <taxon>Planctomycetia</taxon>
        <taxon>Pirellulales</taxon>
        <taxon>Lacipirellulaceae</taxon>
        <taxon>Pirellulimonas</taxon>
    </lineage>
</organism>
<evidence type="ECO:0000256" key="4">
    <source>
        <dbReference type="ARBA" id="ARBA00022692"/>
    </source>
</evidence>
<feature type="transmembrane region" description="Helical" evidence="9">
    <location>
        <begin position="14"/>
        <end position="32"/>
    </location>
</feature>
<evidence type="ECO:0000256" key="10">
    <source>
        <dbReference type="RuleBase" id="RU004181"/>
    </source>
</evidence>
<comment type="caution">
    <text evidence="9">Lacks conserved residue(s) required for the propagation of feature annotation.</text>
</comment>
<comment type="similarity">
    <text evidence="1 9 10">Belongs to the peptidase A8 family.</text>
</comment>
<dbReference type="Pfam" id="PF01252">
    <property type="entry name" value="Peptidase_A8"/>
    <property type="match status" value="1"/>
</dbReference>
<dbReference type="PANTHER" id="PTHR33695">
    <property type="entry name" value="LIPOPROTEIN SIGNAL PEPTIDASE"/>
    <property type="match status" value="1"/>
</dbReference>
<dbReference type="PANTHER" id="PTHR33695:SF1">
    <property type="entry name" value="LIPOPROTEIN SIGNAL PEPTIDASE"/>
    <property type="match status" value="1"/>
</dbReference>
<proteinExistence type="inferred from homology"/>
<dbReference type="EC" id="3.4.23.36" evidence="9"/>
<keyword evidence="4 9" id="KW-0812">Transmembrane</keyword>
<keyword evidence="5 9" id="KW-0064">Aspartyl protease</keyword>
<evidence type="ECO:0000256" key="2">
    <source>
        <dbReference type="ARBA" id="ARBA00022475"/>
    </source>
</evidence>
<feature type="active site" evidence="9">
    <location>
        <position position="152"/>
    </location>
</feature>
<dbReference type="GO" id="GO:0004190">
    <property type="term" value="F:aspartic-type endopeptidase activity"/>
    <property type="evidence" value="ECO:0007669"/>
    <property type="project" value="UniProtKB-UniRule"/>
</dbReference>
<keyword evidence="12" id="KW-1185">Reference proteome</keyword>
<keyword evidence="6 9" id="KW-0378">Hydrolase</keyword>
<comment type="subcellular location">
    <subcellularLocation>
        <location evidence="9">Cell membrane</location>
        <topology evidence="9">Multi-pass membrane protein</topology>
    </subcellularLocation>
</comment>
<reference evidence="11 12" key="1">
    <citation type="submission" date="2019-02" db="EMBL/GenBank/DDBJ databases">
        <title>Deep-cultivation of Planctomycetes and their phenomic and genomic characterization uncovers novel biology.</title>
        <authorList>
            <person name="Wiegand S."/>
            <person name="Jogler M."/>
            <person name="Boedeker C."/>
            <person name="Pinto D."/>
            <person name="Vollmers J."/>
            <person name="Rivas-Marin E."/>
            <person name="Kohn T."/>
            <person name="Peeters S.H."/>
            <person name="Heuer A."/>
            <person name="Rast P."/>
            <person name="Oberbeckmann S."/>
            <person name="Bunk B."/>
            <person name="Jeske O."/>
            <person name="Meyerdierks A."/>
            <person name="Storesund J.E."/>
            <person name="Kallscheuer N."/>
            <person name="Luecker S."/>
            <person name="Lage O.M."/>
            <person name="Pohl T."/>
            <person name="Merkel B.J."/>
            <person name="Hornburger P."/>
            <person name="Mueller R.-W."/>
            <person name="Bruemmer F."/>
            <person name="Labrenz M."/>
            <person name="Spormann A.M."/>
            <person name="Op den Camp H."/>
            <person name="Overmann J."/>
            <person name="Amann R."/>
            <person name="Jetten M.S.M."/>
            <person name="Mascher T."/>
            <person name="Medema M.H."/>
            <person name="Devos D.P."/>
            <person name="Kaster A.-K."/>
            <person name="Ovreas L."/>
            <person name="Rohde M."/>
            <person name="Galperin M.Y."/>
            <person name="Jogler C."/>
        </authorList>
    </citation>
    <scope>NUCLEOTIDE SEQUENCE [LARGE SCALE GENOMIC DNA]</scope>
    <source>
        <strain evidence="11 12">Pla175</strain>
    </source>
</reference>
<dbReference type="Proteomes" id="UP000317429">
    <property type="component" value="Chromosome"/>
</dbReference>
<comment type="pathway">
    <text evidence="9">Protein modification; lipoprotein biosynthesis (signal peptide cleavage).</text>
</comment>
<evidence type="ECO:0000256" key="8">
    <source>
        <dbReference type="ARBA" id="ARBA00023136"/>
    </source>
</evidence>